<sequence>MDFFRTLNEIAFYLSFVLWAGGGVTVSVFLLPLRDPNTTPQVQGFLYSLWENLRIVAIAVSIIMLGTSLTRLIIDPAVNVFWTVVYFVTFSLTVFSRYMADRLIKMGASDPRSMLEVEKRNFALYLSYSDACIVLTVIATTLM</sequence>
<feature type="transmembrane region" description="Helical" evidence="1">
    <location>
        <begin position="12"/>
        <end position="33"/>
    </location>
</feature>
<gene>
    <name evidence="2" type="ORF">MESINF_0450</name>
</gene>
<name>A0A7Z7LD68_9BACT</name>
<keyword evidence="1" id="KW-1133">Transmembrane helix</keyword>
<accession>A0A7Z7LD68</accession>
<feature type="transmembrane region" description="Helical" evidence="1">
    <location>
        <begin position="53"/>
        <end position="74"/>
    </location>
</feature>
<dbReference type="KEGG" id="minf:MESINF_0450"/>
<keyword evidence="3" id="KW-1185">Reference proteome</keyword>
<evidence type="ECO:0000313" key="3">
    <source>
        <dbReference type="Proteomes" id="UP000250796"/>
    </source>
</evidence>
<evidence type="ECO:0000256" key="1">
    <source>
        <dbReference type="SAM" id="Phobius"/>
    </source>
</evidence>
<evidence type="ECO:0000313" key="2">
    <source>
        <dbReference type="EMBL" id="SSC11899.1"/>
    </source>
</evidence>
<dbReference type="RefSeq" id="WP_169698331.1">
    <property type="nucleotide sequence ID" value="NZ_LS974202.1"/>
</dbReference>
<feature type="transmembrane region" description="Helical" evidence="1">
    <location>
        <begin position="121"/>
        <end position="142"/>
    </location>
</feature>
<evidence type="ECO:0008006" key="4">
    <source>
        <dbReference type="Google" id="ProtNLM"/>
    </source>
</evidence>
<feature type="transmembrane region" description="Helical" evidence="1">
    <location>
        <begin position="80"/>
        <end position="100"/>
    </location>
</feature>
<reference evidence="2 3" key="1">
    <citation type="submission" date="2017-01" db="EMBL/GenBank/DDBJ databases">
        <authorList>
            <person name="Erauso G."/>
        </authorList>
    </citation>
    <scope>NUCLEOTIDE SEQUENCE [LARGE SCALE GENOMIC DNA]</scope>
    <source>
        <strain evidence="2">MESINF1</strain>
    </source>
</reference>
<dbReference type="AlphaFoldDB" id="A0A7Z7LD68"/>
<proteinExistence type="predicted"/>
<protein>
    <recommendedName>
        <fullName evidence="4">DUF4149 domain-containing protein</fullName>
    </recommendedName>
</protein>
<keyword evidence="1" id="KW-0812">Transmembrane</keyword>
<organism evidence="2 3">
    <name type="scientific">Mesotoga infera</name>
    <dbReference type="NCBI Taxonomy" id="1236046"/>
    <lineage>
        <taxon>Bacteria</taxon>
        <taxon>Thermotogati</taxon>
        <taxon>Thermotogota</taxon>
        <taxon>Thermotogae</taxon>
        <taxon>Kosmotogales</taxon>
        <taxon>Kosmotogaceae</taxon>
        <taxon>Mesotoga</taxon>
    </lineage>
</organism>
<dbReference type="EMBL" id="LS974202">
    <property type="protein sequence ID" value="SSC11899.1"/>
    <property type="molecule type" value="Genomic_DNA"/>
</dbReference>
<keyword evidence="1" id="KW-0472">Membrane</keyword>
<dbReference type="Proteomes" id="UP000250796">
    <property type="component" value="Chromosome MESINF"/>
</dbReference>